<keyword evidence="7 11" id="KW-1133">Transmembrane helix</keyword>
<comment type="caution">
    <text evidence="12">The sequence shown here is derived from an EMBL/GenBank/DDBJ whole genome shotgun (WGS) entry which is preliminary data.</text>
</comment>
<feature type="compositionally biased region" description="Acidic residues" evidence="10">
    <location>
        <begin position="92"/>
        <end position="106"/>
    </location>
</feature>
<feature type="compositionally biased region" description="Low complexity" evidence="10">
    <location>
        <begin position="113"/>
        <end position="125"/>
    </location>
</feature>
<organism evidence="12 13">
    <name type="scientific">Actinobaculum massiliense ACS-171-V-Col2</name>
    <dbReference type="NCBI Taxonomy" id="883066"/>
    <lineage>
        <taxon>Bacteria</taxon>
        <taxon>Bacillati</taxon>
        <taxon>Actinomycetota</taxon>
        <taxon>Actinomycetes</taxon>
        <taxon>Actinomycetales</taxon>
        <taxon>Actinomycetaceae</taxon>
        <taxon>Actinobaculum</taxon>
    </lineage>
</organism>
<evidence type="ECO:0000256" key="9">
    <source>
        <dbReference type="ARBA" id="ARBA00023136"/>
    </source>
</evidence>
<dbReference type="PATRIC" id="fig|883066.3.peg.18"/>
<name>K9EFD8_9ACTO</name>
<comment type="similarity">
    <text evidence="2">Belongs to the YajC family.</text>
</comment>
<keyword evidence="6" id="KW-0653">Protein transport</keyword>
<dbReference type="AlphaFoldDB" id="K9EFD8"/>
<keyword evidence="3" id="KW-0813">Transport</keyword>
<dbReference type="EMBL" id="AGWL01000001">
    <property type="protein sequence ID" value="EKU95929.1"/>
    <property type="molecule type" value="Genomic_DNA"/>
</dbReference>
<dbReference type="GO" id="GO:0015031">
    <property type="term" value="P:protein transport"/>
    <property type="evidence" value="ECO:0007669"/>
    <property type="project" value="UniProtKB-KW"/>
</dbReference>
<dbReference type="HOGENOM" id="CLU_116157_4_0_11"/>
<keyword evidence="4" id="KW-1003">Cell membrane</keyword>
<proteinExistence type="inferred from homology"/>
<evidence type="ECO:0000256" key="10">
    <source>
        <dbReference type="SAM" id="MobiDB-lite"/>
    </source>
</evidence>
<dbReference type="PANTHER" id="PTHR33909:SF1">
    <property type="entry name" value="SEC TRANSLOCON ACCESSORY COMPLEX SUBUNIT YAJC"/>
    <property type="match status" value="1"/>
</dbReference>
<evidence type="ECO:0000256" key="1">
    <source>
        <dbReference type="ARBA" id="ARBA00004162"/>
    </source>
</evidence>
<sequence>MGGLEIIIFVVMIGGMMWFMGRSSKKQRQRMEDERDSAIVVGANVMTTSGFFGTIVSIDGDAITLESPSGDETVWLRQAIRGIAEIPLAPISEEEDAQLDAEDSAEAPEARLAEASSEAEPFAESKGNEGTAPLASERDADSDGTAGNAWK</sequence>
<evidence type="ECO:0000256" key="7">
    <source>
        <dbReference type="ARBA" id="ARBA00022989"/>
    </source>
</evidence>
<evidence type="ECO:0000256" key="4">
    <source>
        <dbReference type="ARBA" id="ARBA00022475"/>
    </source>
</evidence>
<evidence type="ECO:0000256" key="8">
    <source>
        <dbReference type="ARBA" id="ARBA00023010"/>
    </source>
</evidence>
<dbReference type="InterPro" id="IPR003849">
    <property type="entry name" value="Preprotein_translocase_YajC"/>
</dbReference>
<comment type="subcellular location">
    <subcellularLocation>
        <location evidence="1">Cell membrane</location>
        <topology evidence="1">Single-pass membrane protein</topology>
    </subcellularLocation>
</comment>
<evidence type="ECO:0000313" key="12">
    <source>
        <dbReference type="EMBL" id="EKU95929.1"/>
    </source>
</evidence>
<dbReference type="STRING" id="202789.GCA_001457435_00081"/>
<evidence type="ECO:0000313" key="13">
    <source>
        <dbReference type="Proteomes" id="UP000009888"/>
    </source>
</evidence>
<dbReference type="PANTHER" id="PTHR33909">
    <property type="entry name" value="SEC TRANSLOCON ACCESSORY COMPLEX SUBUNIT YAJC"/>
    <property type="match status" value="1"/>
</dbReference>
<dbReference type="NCBIfam" id="TIGR00739">
    <property type="entry name" value="yajC"/>
    <property type="match status" value="1"/>
</dbReference>
<keyword evidence="13" id="KW-1185">Reference proteome</keyword>
<evidence type="ECO:0000256" key="5">
    <source>
        <dbReference type="ARBA" id="ARBA00022692"/>
    </source>
</evidence>
<keyword evidence="5 11" id="KW-0812">Transmembrane</keyword>
<dbReference type="GO" id="GO:0005886">
    <property type="term" value="C:plasma membrane"/>
    <property type="evidence" value="ECO:0007669"/>
    <property type="project" value="UniProtKB-SubCell"/>
</dbReference>
<dbReference type="SMART" id="SM01323">
    <property type="entry name" value="YajC"/>
    <property type="match status" value="1"/>
</dbReference>
<feature type="region of interest" description="Disordered" evidence="10">
    <location>
        <begin position="91"/>
        <end position="151"/>
    </location>
</feature>
<gene>
    <name evidence="12" type="ORF">HMPREF9233_00017</name>
</gene>
<evidence type="ECO:0000256" key="2">
    <source>
        <dbReference type="ARBA" id="ARBA00006742"/>
    </source>
</evidence>
<dbReference type="eggNOG" id="COG1862">
    <property type="taxonomic scope" value="Bacteria"/>
</dbReference>
<dbReference type="RefSeq" id="WP_007000235.1">
    <property type="nucleotide sequence ID" value="NZ_JH992955.1"/>
</dbReference>
<dbReference type="Pfam" id="PF02699">
    <property type="entry name" value="YajC"/>
    <property type="match status" value="1"/>
</dbReference>
<feature type="transmembrane region" description="Helical" evidence="11">
    <location>
        <begin position="6"/>
        <end position="21"/>
    </location>
</feature>
<dbReference type="Proteomes" id="UP000009888">
    <property type="component" value="Unassembled WGS sequence"/>
</dbReference>
<evidence type="ECO:0000256" key="11">
    <source>
        <dbReference type="SAM" id="Phobius"/>
    </source>
</evidence>
<keyword evidence="8" id="KW-0811">Translocation</keyword>
<evidence type="ECO:0000256" key="3">
    <source>
        <dbReference type="ARBA" id="ARBA00022448"/>
    </source>
</evidence>
<evidence type="ECO:0000256" key="6">
    <source>
        <dbReference type="ARBA" id="ARBA00022927"/>
    </source>
</evidence>
<accession>K9EFD8</accession>
<reference evidence="12 13" key="1">
    <citation type="submission" date="2012-09" db="EMBL/GenBank/DDBJ databases">
        <title>The Genome Sequence of Actinobaculum massiliae ACS-171-V-COL2.</title>
        <authorList>
            <consortium name="The Broad Institute Genome Sequencing Platform"/>
            <person name="Earl A."/>
            <person name="Ward D."/>
            <person name="Feldgarden M."/>
            <person name="Gevers D."/>
            <person name="Saerens B."/>
            <person name="Vaneechoutte M."/>
            <person name="Walker B."/>
            <person name="Young S.K."/>
            <person name="Zeng Q."/>
            <person name="Gargeya S."/>
            <person name="Fitzgerald M."/>
            <person name="Haas B."/>
            <person name="Abouelleil A."/>
            <person name="Alvarado L."/>
            <person name="Arachchi H.M."/>
            <person name="Berlin A."/>
            <person name="Chapman S.B."/>
            <person name="Goldberg J."/>
            <person name="Griggs A."/>
            <person name="Gujja S."/>
            <person name="Hansen M."/>
            <person name="Howarth C."/>
            <person name="Imamovic A."/>
            <person name="Larimer J."/>
            <person name="McCowen C."/>
            <person name="Montmayeur A."/>
            <person name="Murphy C."/>
            <person name="Neiman D."/>
            <person name="Pearson M."/>
            <person name="Priest M."/>
            <person name="Roberts A."/>
            <person name="Saif S."/>
            <person name="Shea T."/>
            <person name="Sisk P."/>
            <person name="Sykes S."/>
            <person name="Wortman J."/>
            <person name="Nusbaum C."/>
            <person name="Birren B."/>
        </authorList>
    </citation>
    <scope>NUCLEOTIDE SEQUENCE [LARGE SCALE GENOMIC DNA]</scope>
    <source>
        <strain evidence="13">ACS-171-V-Col2</strain>
    </source>
</reference>
<keyword evidence="9 11" id="KW-0472">Membrane</keyword>
<protein>
    <submittedName>
        <fullName evidence="12">Preprotein translocase, YajC subunit</fullName>
    </submittedName>
</protein>